<dbReference type="AlphaFoldDB" id="A0A315ZLR5"/>
<dbReference type="EMBL" id="QGDQ01000046">
    <property type="protein sequence ID" value="PWJ46491.1"/>
    <property type="molecule type" value="Genomic_DNA"/>
</dbReference>
<dbReference type="RefSeq" id="WP_109776648.1">
    <property type="nucleotide sequence ID" value="NZ_QGDQ01000046.1"/>
</dbReference>
<dbReference type="PANTHER" id="PTHR30289:SF1">
    <property type="entry name" value="PEBP (PHOSPHATIDYLETHANOLAMINE-BINDING PROTEIN) FAMILY PROTEIN"/>
    <property type="match status" value="1"/>
</dbReference>
<dbReference type="InterPro" id="IPR036610">
    <property type="entry name" value="PEBP-like_sf"/>
</dbReference>
<comment type="similarity">
    <text evidence="1">Belongs to the UPF0098 family.</text>
</comment>
<evidence type="ECO:0000256" key="1">
    <source>
        <dbReference type="ARBA" id="ARBA00007120"/>
    </source>
</evidence>
<dbReference type="Pfam" id="PF01161">
    <property type="entry name" value="PBP"/>
    <property type="match status" value="1"/>
</dbReference>
<evidence type="ECO:0000256" key="2">
    <source>
        <dbReference type="SAM" id="MobiDB-lite"/>
    </source>
</evidence>
<accession>A0A315ZLR5</accession>
<dbReference type="InterPro" id="IPR005247">
    <property type="entry name" value="YbhB_YbcL/LppC-like"/>
</dbReference>
<sequence length="177" mass="18323">MDLDRPLAPEPYGQLPPVPSFTVTSTDVTDGEPMADRHSAEGGSTSPQLSWSGFPAETKSFVVSCFDPDAPTPAGFWHWTVFGIPASVTELPTGAGDEGSVLLGGGTAVRNDVGGASFTGAAPPPGDRPHRYVFAVHALDTDDLGLDASATPTVVAFTALFHTIARATLTPTYQVPA</sequence>
<gene>
    <name evidence="3" type="ORF">BXY45_14617</name>
</gene>
<dbReference type="Proteomes" id="UP000245469">
    <property type="component" value="Unassembled WGS sequence"/>
</dbReference>
<protein>
    <submittedName>
        <fullName evidence="3">PBP family phospholipid-binding protein</fullName>
    </submittedName>
</protein>
<proteinExistence type="inferred from homology"/>
<name>A0A315ZLR5_9ACTN</name>
<dbReference type="Gene3D" id="3.90.280.10">
    <property type="entry name" value="PEBP-like"/>
    <property type="match status" value="1"/>
</dbReference>
<feature type="region of interest" description="Disordered" evidence="2">
    <location>
        <begin position="1"/>
        <end position="51"/>
    </location>
</feature>
<feature type="compositionally biased region" description="Polar residues" evidence="2">
    <location>
        <begin position="42"/>
        <end position="51"/>
    </location>
</feature>
<dbReference type="NCBIfam" id="TIGR00481">
    <property type="entry name" value="YbhB/YbcL family Raf kinase inhibitor-like protein"/>
    <property type="match status" value="1"/>
</dbReference>
<reference evidence="3 4" key="1">
    <citation type="submission" date="2018-03" db="EMBL/GenBank/DDBJ databases">
        <title>Genomic Encyclopedia of Archaeal and Bacterial Type Strains, Phase II (KMG-II): from individual species to whole genera.</title>
        <authorList>
            <person name="Goeker M."/>
        </authorList>
    </citation>
    <scope>NUCLEOTIDE SEQUENCE [LARGE SCALE GENOMIC DNA]</scope>
    <source>
        <strain evidence="3 4">DSM 44889</strain>
    </source>
</reference>
<dbReference type="OrthoDB" id="9797506at2"/>
<organism evidence="3 4">
    <name type="scientific">Quadrisphaera granulorum</name>
    <dbReference type="NCBI Taxonomy" id="317664"/>
    <lineage>
        <taxon>Bacteria</taxon>
        <taxon>Bacillati</taxon>
        <taxon>Actinomycetota</taxon>
        <taxon>Actinomycetes</taxon>
        <taxon>Kineosporiales</taxon>
        <taxon>Kineosporiaceae</taxon>
        <taxon>Quadrisphaera</taxon>
    </lineage>
</organism>
<dbReference type="InterPro" id="IPR008914">
    <property type="entry name" value="PEBP"/>
</dbReference>
<keyword evidence="4" id="KW-1185">Reference proteome</keyword>
<evidence type="ECO:0000313" key="4">
    <source>
        <dbReference type="Proteomes" id="UP000245469"/>
    </source>
</evidence>
<dbReference type="SUPFAM" id="SSF49777">
    <property type="entry name" value="PEBP-like"/>
    <property type="match status" value="1"/>
</dbReference>
<dbReference type="CDD" id="cd00865">
    <property type="entry name" value="PEBP_bact_arch"/>
    <property type="match status" value="1"/>
</dbReference>
<dbReference type="PANTHER" id="PTHR30289">
    <property type="entry name" value="UNCHARACTERIZED PROTEIN YBCL-RELATED"/>
    <property type="match status" value="1"/>
</dbReference>
<comment type="caution">
    <text evidence="3">The sequence shown here is derived from an EMBL/GenBank/DDBJ whole genome shotgun (WGS) entry which is preliminary data.</text>
</comment>
<evidence type="ECO:0000313" key="3">
    <source>
        <dbReference type="EMBL" id="PWJ46491.1"/>
    </source>
</evidence>